<evidence type="ECO:0000256" key="1">
    <source>
        <dbReference type="SAM" id="MobiDB-lite"/>
    </source>
</evidence>
<dbReference type="SUPFAM" id="SSF56672">
    <property type="entry name" value="DNA/RNA polymerases"/>
    <property type="match status" value="1"/>
</dbReference>
<dbReference type="EMBL" id="JAVXUO010001545">
    <property type="protein sequence ID" value="KAK2981322.1"/>
    <property type="molecule type" value="Genomic_DNA"/>
</dbReference>
<evidence type="ECO:0000313" key="4">
    <source>
        <dbReference type="Proteomes" id="UP001187471"/>
    </source>
</evidence>
<organism evidence="3 4">
    <name type="scientific">Escallonia rubra</name>
    <dbReference type="NCBI Taxonomy" id="112253"/>
    <lineage>
        <taxon>Eukaryota</taxon>
        <taxon>Viridiplantae</taxon>
        <taxon>Streptophyta</taxon>
        <taxon>Embryophyta</taxon>
        <taxon>Tracheophyta</taxon>
        <taxon>Spermatophyta</taxon>
        <taxon>Magnoliopsida</taxon>
        <taxon>eudicotyledons</taxon>
        <taxon>Gunneridae</taxon>
        <taxon>Pentapetalae</taxon>
        <taxon>asterids</taxon>
        <taxon>campanulids</taxon>
        <taxon>Escalloniales</taxon>
        <taxon>Escalloniaceae</taxon>
        <taxon>Escallonia</taxon>
    </lineage>
</organism>
<proteinExistence type="predicted"/>
<reference evidence="3" key="1">
    <citation type="submission" date="2022-12" db="EMBL/GenBank/DDBJ databases">
        <title>Draft genome assemblies for two species of Escallonia (Escalloniales).</title>
        <authorList>
            <person name="Chanderbali A."/>
            <person name="Dervinis C."/>
            <person name="Anghel I."/>
            <person name="Soltis D."/>
            <person name="Soltis P."/>
            <person name="Zapata F."/>
        </authorList>
    </citation>
    <scope>NUCLEOTIDE SEQUENCE</scope>
    <source>
        <strain evidence="3">UCBG92.1500</strain>
        <tissue evidence="3">Leaf</tissue>
    </source>
</reference>
<keyword evidence="4" id="KW-1185">Reference proteome</keyword>
<evidence type="ECO:0000259" key="2">
    <source>
        <dbReference type="Pfam" id="PF07727"/>
    </source>
</evidence>
<comment type="caution">
    <text evidence="3">The sequence shown here is derived from an EMBL/GenBank/DDBJ whole genome shotgun (WGS) entry which is preliminary data.</text>
</comment>
<dbReference type="PANTHER" id="PTHR11439">
    <property type="entry name" value="GAG-POL-RELATED RETROTRANSPOSON"/>
    <property type="match status" value="1"/>
</dbReference>
<dbReference type="PANTHER" id="PTHR11439:SF470">
    <property type="entry name" value="CYSTEINE-RICH RLK (RECEPTOR-LIKE PROTEIN KINASE) 8"/>
    <property type="match status" value="1"/>
</dbReference>
<dbReference type="InterPro" id="IPR013103">
    <property type="entry name" value="RVT_2"/>
</dbReference>
<accession>A0AA88R375</accession>
<feature type="compositionally biased region" description="Low complexity" evidence="1">
    <location>
        <begin position="107"/>
        <end position="124"/>
    </location>
</feature>
<gene>
    <name evidence="3" type="ORF">RJ640_007023</name>
</gene>
<dbReference type="AlphaFoldDB" id="A0AA88R375"/>
<evidence type="ECO:0000313" key="3">
    <source>
        <dbReference type="EMBL" id="KAK2981322.1"/>
    </source>
</evidence>
<dbReference type="InterPro" id="IPR043502">
    <property type="entry name" value="DNA/RNA_pol_sf"/>
</dbReference>
<feature type="region of interest" description="Disordered" evidence="1">
    <location>
        <begin position="103"/>
        <end position="146"/>
    </location>
</feature>
<protein>
    <recommendedName>
        <fullName evidence="2">Reverse transcriptase Ty1/copia-type domain-containing protein</fullName>
    </recommendedName>
</protein>
<dbReference type="Proteomes" id="UP001187471">
    <property type="component" value="Unassembled WGS sequence"/>
</dbReference>
<feature type="domain" description="Reverse transcriptase Ty1/copia-type" evidence="2">
    <location>
        <begin position="169"/>
        <end position="237"/>
    </location>
</feature>
<name>A0AA88R375_9ASTE</name>
<sequence>MTITVLVTIATTATLTAILTVVVSNNMAILLVLMIMHQIVVAVTPISKHLEQHGSPFGHSFRSNVVARDDNITHISPSLIPDQIQQILTLLPTVDIDIPILTPTSLNTPNHNPSTSLSSSPPNNEHTTPMPPVHNDPGRPTRTHKAPGYLQDYYVSIARSDSSSAAKQGSDATSLEHIKSHLCDQFHTKDLGSLKYFLGIEVARSSSGLYLSQRKYTLDILDDCGLTGARSSEFPMEQHLKLSSSTGLVLSDPSPYRRLVGRLIYLTVTRPDIVYTVNILSQFMHQPRQPHLDAAHHLLRYLKGSPGQGIFFPSKSELKLTAFCDSDWASCPMTRRSTTGYCIFLGPSPIS</sequence>
<dbReference type="Pfam" id="PF07727">
    <property type="entry name" value="RVT_2"/>
    <property type="match status" value="1"/>
</dbReference>